<dbReference type="KEGG" id="sinb:SIDU_15535"/>
<dbReference type="AlphaFoldDB" id="A0A1L5BSG0"/>
<organism evidence="1 2">
    <name type="scientific">Sphingobium indicum (strain DSM 16412 / CCM 7286 / MTCC 6364 / B90A)</name>
    <dbReference type="NCBI Taxonomy" id="861109"/>
    <lineage>
        <taxon>Bacteria</taxon>
        <taxon>Pseudomonadati</taxon>
        <taxon>Pseudomonadota</taxon>
        <taxon>Alphaproteobacteria</taxon>
        <taxon>Sphingomonadales</taxon>
        <taxon>Sphingomonadaceae</taxon>
        <taxon>Sphingobium</taxon>
    </lineage>
</organism>
<gene>
    <name evidence="1" type="ORF">SIDU_15535</name>
</gene>
<dbReference type="Proteomes" id="UP000004550">
    <property type="component" value="Chromosome"/>
</dbReference>
<evidence type="ECO:0000313" key="1">
    <source>
        <dbReference type="EMBL" id="APL95806.1"/>
    </source>
</evidence>
<proteinExistence type="predicted"/>
<reference evidence="1 2" key="1">
    <citation type="journal article" date="2012" name="J. Bacteriol.">
        <title>Genome sequence of Sphingobium indicum B90A, a hexachlorocyclohexane-degrading bacterium.</title>
        <authorList>
            <person name="Anand S."/>
            <person name="Sangwan N."/>
            <person name="Lata P."/>
            <person name="Kaur J."/>
            <person name="Dua A."/>
            <person name="Singh A.K."/>
            <person name="Verma M."/>
            <person name="Kaur J."/>
            <person name="Khurana J.P."/>
            <person name="Khurana P."/>
            <person name="Mathur S."/>
            <person name="Lal R."/>
        </authorList>
    </citation>
    <scope>NUCLEOTIDE SEQUENCE [LARGE SCALE GENOMIC DNA]</scope>
    <source>
        <strain evidence="2">DSM 16412 / CCM 7286 / MTCC 6364 / B90A</strain>
    </source>
</reference>
<sequence>MPLALLYALAGCGGDETPAANIAQPHASTPIAMPAPTLRQDAENRAKMVPRETGERAPVGPPPVKHYADEDYRAIGTEPFWAVTVKGSTAVLERPDKAPVRYAITRNDDKRALRFLGEGFSMTVTEGPCSDGMSDALWSDRVAVAFGEGTLNGCGGLRDDLDEP</sequence>
<accession>A0A1L5BSG0</accession>
<evidence type="ECO:0000313" key="2">
    <source>
        <dbReference type="Proteomes" id="UP000004550"/>
    </source>
</evidence>
<dbReference type="RefSeq" id="WP_007689282.1">
    <property type="nucleotide sequence ID" value="NZ_CP013070.1"/>
</dbReference>
<name>A0A1L5BSG0_SPHIB</name>
<dbReference type="EMBL" id="CP013070">
    <property type="protein sequence ID" value="APL95806.1"/>
    <property type="molecule type" value="Genomic_DNA"/>
</dbReference>
<protein>
    <submittedName>
        <fullName evidence="1">Membrane-like protein</fullName>
    </submittedName>
</protein>